<evidence type="ECO:0000313" key="2">
    <source>
        <dbReference type="Proteomes" id="UP001606210"/>
    </source>
</evidence>
<reference evidence="1 2" key="1">
    <citation type="submission" date="2024-08" db="EMBL/GenBank/DDBJ databases">
        <authorList>
            <person name="Lu H."/>
        </authorList>
    </citation>
    <scope>NUCLEOTIDE SEQUENCE [LARGE SCALE GENOMIC DNA]</scope>
    <source>
        <strain evidence="1 2">LYH14W</strain>
    </source>
</reference>
<dbReference type="EMBL" id="JBIGHV010000008">
    <property type="protein sequence ID" value="MFG6432344.1"/>
    <property type="molecule type" value="Genomic_DNA"/>
</dbReference>
<gene>
    <name evidence="1" type="ORF">ACG00Y_20665</name>
</gene>
<sequence>MKRHPAQLAQRRRSQRGMVLIFALITLVILLIGAVAISRSITSSQLVLGNIGFKRDLTNQGERALQIALDVVRDAGALATETARNSNLKSANYSASLLPSNPQGIPTALLSDAQFEAIGTADRDIKVDDMGVTIRYVIDRLATTDGACSSSTCTMAAQKVFGTASSELIKAAPPEQPIFRITLRVTGPRKTLSFFQSTFTAD</sequence>
<dbReference type="Proteomes" id="UP001606210">
    <property type="component" value="Unassembled WGS sequence"/>
</dbReference>
<keyword evidence="2" id="KW-1185">Reference proteome</keyword>
<evidence type="ECO:0008006" key="3">
    <source>
        <dbReference type="Google" id="ProtNLM"/>
    </source>
</evidence>
<dbReference type="RefSeq" id="WP_394482130.1">
    <property type="nucleotide sequence ID" value="NZ_JBIGHV010000008.1"/>
</dbReference>
<proteinExistence type="predicted"/>
<evidence type="ECO:0000313" key="1">
    <source>
        <dbReference type="EMBL" id="MFG6432344.1"/>
    </source>
</evidence>
<comment type="caution">
    <text evidence="1">The sequence shown here is derived from an EMBL/GenBank/DDBJ whole genome shotgun (WGS) entry which is preliminary data.</text>
</comment>
<name>A0ABW7F6Z5_9BURK</name>
<protein>
    <recommendedName>
        <fullName evidence="3">Type 4 fimbrial biogenesis protein PilX N-terminal domain-containing protein</fullName>
    </recommendedName>
</protein>
<organism evidence="1 2">
    <name type="scientific">Pelomonas parva</name>
    <dbReference type="NCBI Taxonomy" id="3299032"/>
    <lineage>
        <taxon>Bacteria</taxon>
        <taxon>Pseudomonadati</taxon>
        <taxon>Pseudomonadota</taxon>
        <taxon>Betaproteobacteria</taxon>
        <taxon>Burkholderiales</taxon>
        <taxon>Sphaerotilaceae</taxon>
        <taxon>Roseateles</taxon>
    </lineage>
</organism>
<accession>A0ABW7F6Z5</accession>